<keyword evidence="9" id="KW-1185">Reference proteome</keyword>
<keyword evidence="4" id="KW-0689">Ribosomal protein</keyword>
<protein>
    <submittedName>
        <fullName evidence="8">Mitochondrial ribosomal protein L41</fullName>
    </submittedName>
</protein>
<evidence type="ECO:0000256" key="4">
    <source>
        <dbReference type="ARBA" id="ARBA00022980"/>
    </source>
</evidence>
<gene>
    <name evidence="8" type="primary">MRPL41</name>
</gene>
<dbReference type="GO" id="GO:0005762">
    <property type="term" value="C:mitochondrial large ribosomal subunit"/>
    <property type="evidence" value="ECO:0007669"/>
    <property type="project" value="InterPro"/>
</dbReference>
<evidence type="ECO:0000256" key="5">
    <source>
        <dbReference type="ARBA" id="ARBA00023128"/>
    </source>
</evidence>
<dbReference type="PANTHER" id="PTHR21338:SF0">
    <property type="entry name" value="LARGE RIBOSOMAL SUBUNIT PROTEIN ML41"/>
    <property type="match status" value="1"/>
</dbReference>
<keyword evidence="5" id="KW-0496">Mitochondrion</keyword>
<name>A0A8C6Z512_NOTPE</name>
<evidence type="ECO:0000256" key="6">
    <source>
        <dbReference type="ARBA" id="ARBA00023274"/>
    </source>
</evidence>
<sequence>APAAPGAARARPPASAKRGPRSHNRGRGARRPGVLTSNRKFLLLRAMVPHFVVPDLAACELKAYVSYRAAAGAEPPLTARRLFDEVVAPRIERDVRDGVFQEGELRRYGFEETQEGKLFRLFPKNYVR</sequence>
<reference evidence="8" key="1">
    <citation type="submission" date="2025-08" db="UniProtKB">
        <authorList>
            <consortium name="Ensembl"/>
        </authorList>
    </citation>
    <scope>IDENTIFICATION</scope>
</reference>
<evidence type="ECO:0000256" key="3">
    <source>
        <dbReference type="ARBA" id="ARBA00022946"/>
    </source>
</evidence>
<dbReference type="AlphaFoldDB" id="A0A8C6Z512"/>
<evidence type="ECO:0000256" key="7">
    <source>
        <dbReference type="SAM" id="MobiDB-lite"/>
    </source>
</evidence>
<reference evidence="8" key="2">
    <citation type="submission" date="2025-09" db="UniProtKB">
        <authorList>
            <consortium name="Ensembl"/>
        </authorList>
    </citation>
    <scope>IDENTIFICATION</scope>
</reference>
<evidence type="ECO:0000313" key="8">
    <source>
        <dbReference type="Ensembl" id="ENSNPEP00000007196.1"/>
    </source>
</evidence>
<dbReference type="GO" id="GO:0006412">
    <property type="term" value="P:translation"/>
    <property type="evidence" value="ECO:0007669"/>
    <property type="project" value="TreeGrafter"/>
</dbReference>
<comment type="similarity">
    <text evidence="2">Belongs to the mitochondrion-specific ribosomal protein mL41 family.</text>
</comment>
<keyword evidence="3" id="KW-0809">Transit peptide</keyword>
<evidence type="ECO:0000313" key="9">
    <source>
        <dbReference type="Proteomes" id="UP000694420"/>
    </source>
</evidence>
<dbReference type="Pfam" id="PF09809">
    <property type="entry name" value="MRP-L27"/>
    <property type="match status" value="1"/>
</dbReference>
<dbReference type="Ensembl" id="ENSNPET00000007373.1">
    <property type="protein sequence ID" value="ENSNPEP00000007196.1"/>
    <property type="gene ID" value="ENSNPEG00000005397.1"/>
</dbReference>
<comment type="subcellular location">
    <subcellularLocation>
        <location evidence="1">Mitochondrion</location>
    </subcellularLocation>
</comment>
<proteinExistence type="inferred from homology"/>
<keyword evidence="6" id="KW-0687">Ribonucleoprotein</keyword>
<feature type="compositionally biased region" description="Low complexity" evidence="7">
    <location>
        <begin position="1"/>
        <end position="17"/>
    </location>
</feature>
<dbReference type="PANTHER" id="PTHR21338">
    <property type="entry name" value="MITOCHONDRIAL RIBOSOMAL PROTEIN L41"/>
    <property type="match status" value="1"/>
</dbReference>
<accession>A0A8C6Z512</accession>
<evidence type="ECO:0000256" key="2">
    <source>
        <dbReference type="ARBA" id="ARBA00010152"/>
    </source>
</evidence>
<evidence type="ECO:0000256" key="1">
    <source>
        <dbReference type="ARBA" id="ARBA00004173"/>
    </source>
</evidence>
<feature type="region of interest" description="Disordered" evidence="7">
    <location>
        <begin position="1"/>
        <end position="33"/>
    </location>
</feature>
<dbReference type="Proteomes" id="UP000694420">
    <property type="component" value="Unplaced"/>
</dbReference>
<dbReference type="GO" id="GO:0003735">
    <property type="term" value="F:structural constituent of ribosome"/>
    <property type="evidence" value="ECO:0007669"/>
    <property type="project" value="InterPro"/>
</dbReference>
<dbReference type="InterPro" id="IPR019189">
    <property type="entry name" value="Ribosomal_mL41"/>
</dbReference>
<feature type="compositionally biased region" description="Basic residues" evidence="7">
    <location>
        <begin position="18"/>
        <end position="30"/>
    </location>
</feature>
<organism evidence="8 9">
    <name type="scientific">Nothoprocta perdicaria</name>
    <name type="common">Chilean tinamou</name>
    <name type="synonym">Crypturus perdicarius</name>
    <dbReference type="NCBI Taxonomy" id="30464"/>
    <lineage>
        <taxon>Eukaryota</taxon>
        <taxon>Metazoa</taxon>
        <taxon>Chordata</taxon>
        <taxon>Craniata</taxon>
        <taxon>Vertebrata</taxon>
        <taxon>Euteleostomi</taxon>
        <taxon>Archelosauria</taxon>
        <taxon>Archosauria</taxon>
        <taxon>Dinosauria</taxon>
        <taxon>Saurischia</taxon>
        <taxon>Theropoda</taxon>
        <taxon>Coelurosauria</taxon>
        <taxon>Aves</taxon>
        <taxon>Palaeognathae</taxon>
        <taxon>Tinamiformes</taxon>
        <taxon>Tinamidae</taxon>
        <taxon>Nothoprocta</taxon>
    </lineage>
</organism>